<evidence type="ECO:0000313" key="1">
    <source>
        <dbReference type="EMBL" id="KXA14271.1"/>
    </source>
</evidence>
<comment type="caution">
    <text evidence="1">The sequence shown here is derived from an EMBL/GenBank/DDBJ whole genome shotgun (WGS) entry which is preliminary data.</text>
</comment>
<proteinExistence type="predicted"/>
<sequence length="202" mass="23009">MAGYKQILLKEMVEQLGEENVKKILSNFSCPNNLDVENFIKYKAIEFSKQNIAPTHLIFADYKSNLELVGYFTLTPKTIFIKKGSLNSKLSKRISKFGTYDDNLKGYNITAPLIAQLGKNFTNGLNNLITGDELLKMACDKIKAIQINIGGKVTYIECEDKPKLLEFYGDNGFVNFGRRYLDNDEKDELSGNYLVQMLKYLE</sequence>
<dbReference type="RefSeq" id="WP_060794575.1">
    <property type="nucleotide sequence ID" value="NZ_KQ956163.1"/>
</dbReference>
<dbReference type="Gene3D" id="3.40.630.30">
    <property type="match status" value="1"/>
</dbReference>
<organism evidence="1 2">
    <name type="scientific">Clostridium perfringens</name>
    <dbReference type="NCBI Taxonomy" id="1502"/>
    <lineage>
        <taxon>Bacteria</taxon>
        <taxon>Bacillati</taxon>
        <taxon>Bacillota</taxon>
        <taxon>Clostridia</taxon>
        <taxon>Eubacteriales</taxon>
        <taxon>Clostridiaceae</taxon>
        <taxon>Clostridium</taxon>
    </lineage>
</organism>
<evidence type="ECO:0000313" key="2">
    <source>
        <dbReference type="Proteomes" id="UP000070646"/>
    </source>
</evidence>
<dbReference type="Proteomes" id="UP000070646">
    <property type="component" value="Unassembled WGS sequence"/>
</dbReference>
<evidence type="ECO:0008006" key="3">
    <source>
        <dbReference type="Google" id="ProtNLM"/>
    </source>
</evidence>
<dbReference type="PATRIC" id="fig|1502.174.peg.400"/>
<dbReference type="AlphaFoldDB" id="A0A133ND90"/>
<name>A0A133ND90_CLOPF</name>
<dbReference type="EMBL" id="LRPU01000015">
    <property type="protein sequence ID" value="KXA14271.1"/>
    <property type="molecule type" value="Genomic_DNA"/>
</dbReference>
<gene>
    <name evidence="1" type="ORF">HMPREF3222_00397</name>
</gene>
<reference evidence="1 2" key="1">
    <citation type="submission" date="2016-01" db="EMBL/GenBank/DDBJ databases">
        <authorList>
            <person name="Oliw E.H."/>
        </authorList>
    </citation>
    <scope>NUCLEOTIDE SEQUENCE [LARGE SCALE GENOMIC DNA]</scope>
    <source>
        <strain evidence="1 2">MJR7757A</strain>
    </source>
</reference>
<accession>A0A133ND90</accession>
<protein>
    <recommendedName>
        <fullName evidence="3">N-acetyltransferase</fullName>
    </recommendedName>
</protein>